<accession>A0AAV5L1Y0</accession>
<organism evidence="2 3">
    <name type="scientific">Rubroshorea leprosula</name>
    <dbReference type="NCBI Taxonomy" id="152421"/>
    <lineage>
        <taxon>Eukaryota</taxon>
        <taxon>Viridiplantae</taxon>
        <taxon>Streptophyta</taxon>
        <taxon>Embryophyta</taxon>
        <taxon>Tracheophyta</taxon>
        <taxon>Spermatophyta</taxon>
        <taxon>Magnoliopsida</taxon>
        <taxon>eudicotyledons</taxon>
        <taxon>Gunneridae</taxon>
        <taxon>Pentapetalae</taxon>
        <taxon>rosids</taxon>
        <taxon>malvids</taxon>
        <taxon>Malvales</taxon>
        <taxon>Dipterocarpaceae</taxon>
        <taxon>Rubroshorea</taxon>
    </lineage>
</organism>
<dbReference type="AlphaFoldDB" id="A0AAV5L1Y0"/>
<evidence type="ECO:0000259" key="1">
    <source>
        <dbReference type="Pfam" id="PF05686"/>
    </source>
</evidence>
<gene>
    <name evidence="2" type="ORF">SLEP1_g39862</name>
</gene>
<name>A0AAV5L1Y0_9ROSI</name>
<protein>
    <recommendedName>
        <fullName evidence="1">Glycosyl transferase CAP10 domain-containing protein</fullName>
    </recommendedName>
</protein>
<comment type="caution">
    <text evidence="2">The sequence shown here is derived from an EMBL/GenBank/DDBJ whole genome shotgun (WGS) entry which is preliminary data.</text>
</comment>
<evidence type="ECO:0000313" key="2">
    <source>
        <dbReference type="EMBL" id="GKV31127.1"/>
    </source>
</evidence>
<proteinExistence type="predicted"/>
<reference evidence="2 3" key="1">
    <citation type="journal article" date="2021" name="Commun. Biol.">
        <title>The genome of Shorea leprosula (Dipterocarpaceae) highlights the ecological relevance of drought in aseasonal tropical rainforests.</title>
        <authorList>
            <person name="Ng K.K.S."/>
            <person name="Kobayashi M.J."/>
            <person name="Fawcett J.A."/>
            <person name="Hatakeyama M."/>
            <person name="Paape T."/>
            <person name="Ng C.H."/>
            <person name="Ang C.C."/>
            <person name="Tnah L.H."/>
            <person name="Lee C.T."/>
            <person name="Nishiyama T."/>
            <person name="Sese J."/>
            <person name="O'Brien M.J."/>
            <person name="Copetti D."/>
            <person name="Mohd Noor M.I."/>
            <person name="Ong R.C."/>
            <person name="Putra M."/>
            <person name="Sireger I.Z."/>
            <person name="Indrioko S."/>
            <person name="Kosugi Y."/>
            <person name="Izuno A."/>
            <person name="Isagi Y."/>
            <person name="Lee S.L."/>
            <person name="Shimizu K.K."/>
        </authorList>
    </citation>
    <scope>NUCLEOTIDE SEQUENCE [LARGE SCALE GENOMIC DNA]</scope>
    <source>
        <strain evidence="2">214</strain>
    </source>
</reference>
<dbReference type="Pfam" id="PF05686">
    <property type="entry name" value="Glyco_transf_90"/>
    <property type="match status" value="1"/>
</dbReference>
<evidence type="ECO:0000313" key="3">
    <source>
        <dbReference type="Proteomes" id="UP001054252"/>
    </source>
</evidence>
<keyword evidence="3" id="KW-1185">Reference proteome</keyword>
<sequence>MACPAKGLVKKFMMESLVKSPSDTNPSRMPPPYDPASLHTMLRTREDLVKRVNAWEKKFWENQQQENK</sequence>
<feature type="domain" description="Glycosyl transferase CAP10" evidence="1">
    <location>
        <begin position="1"/>
        <end position="56"/>
    </location>
</feature>
<dbReference type="Proteomes" id="UP001054252">
    <property type="component" value="Unassembled WGS sequence"/>
</dbReference>
<dbReference type="EMBL" id="BPVZ01000090">
    <property type="protein sequence ID" value="GKV31127.1"/>
    <property type="molecule type" value="Genomic_DNA"/>
</dbReference>
<dbReference type="InterPro" id="IPR006598">
    <property type="entry name" value="CAP10"/>
</dbReference>